<dbReference type="Proteomes" id="UP000662770">
    <property type="component" value="Chromosome"/>
</dbReference>
<dbReference type="InterPro" id="IPR004375">
    <property type="entry name" value="NanQ/TabA/YiaL"/>
</dbReference>
<proteinExistence type="predicted"/>
<dbReference type="Pfam" id="PF04074">
    <property type="entry name" value="DUF386"/>
    <property type="match status" value="1"/>
</dbReference>
<protein>
    <submittedName>
        <fullName evidence="1">YhcH/YjgK/YiaL family protein</fullName>
    </submittedName>
</protein>
<reference evidence="1 2" key="1">
    <citation type="submission" date="2021-03" db="EMBL/GenBank/DDBJ databases">
        <title>Novel species identification of genus Shewanella.</title>
        <authorList>
            <person name="Liu G."/>
            <person name="Zhang Q."/>
        </authorList>
    </citation>
    <scope>NUCLEOTIDE SEQUENCE [LARGE SCALE GENOMIC DNA]</scope>
    <source>
        <strain evidence="1 2">FJAT-51800</strain>
    </source>
</reference>
<accession>A0ABX7QR41</accession>
<keyword evidence="2" id="KW-1185">Reference proteome</keyword>
<dbReference type="NCBIfam" id="TIGR00022">
    <property type="entry name" value="YhcH/YjgK/YiaL family protein"/>
    <property type="match status" value="1"/>
</dbReference>
<gene>
    <name evidence="1" type="ORF">JYB87_15815</name>
</gene>
<dbReference type="InterPro" id="IPR037012">
    <property type="entry name" value="NanQ/TabA/YiaL_sf"/>
</dbReference>
<name>A0ABX7QR41_9GAMM</name>
<organism evidence="1 2">
    <name type="scientific">Shewanella avicenniae</name>
    <dbReference type="NCBI Taxonomy" id="2814294"/>
    <lineage>
        <taxon>Bacteria</taxon>
        <taxon>Pseudomonadati</taxon>
        <taxon>Pseudomonadota</taxon>
        <taxon>Gammaproteobacteria</taxon>
        <taxon>Alteromonadales</taxon>
        <taxon>Shewanellaceae</taxon>
        <taxon>Shewanella</taxon>
    </lineage>
</organism>
<evidence type="ECO:0000313" key="1">
    <source>
        <dbReference type="EMBL" id="QSX33173.1"/>
    </source>
</evidence>
<dbReference type="EMBL" id="CP071503">
    <property type="protein sequence ID" value="QSX33173.1"/>
    <property type="molecule type" value="Genomic_DNA"/>
</dbReference>
<dbReference type="Gene3D" id="2.60.120.370">
    <property type="entry name" value="YhcH/YjgK/YiaL"/>
    <property type="match status" value="1"/>
</dbReference>
<dbReference type="PANTHER" id="PTHR34986">
    <property type="entry name" value="EVOLVED BETA-GALACTOSIDASE SUBUNIT BETA"/>
    <property type="match status" value="1"/>
</dbReference>
<evidence type="ECO:0000313" key="2">
    <source>
        <dbReference type="Proteomes" id="UP000662770"/>
    </source>
</evidence>
<sequence length="155" mass="17831">MILDTLANRHLYSNLHPRLKLALEFVATTDFSQLSKGVHKIDGDKLLAIINEYETKPQDQEMFEVHRRYADVQYVISGHEEFGYLPFNGQDADIPYNSERDFAKFDYQKHQQHAGFMPLNPGVFAVFFPGDMHMAATLDTPVAVRKVVMKVQLED</sequence>
<dbReference type="SUPFAM" id="SSF51197">
    <property type="entry name" value="Clavaminate synthase-like"/>
    <property type="match status" value="1"/>
</dbReference>
<dbReference type="RefSeq" id="WP_207354409.1">
    <property type="nucleotide sequence ID" value="NZ_CP071503.1"/>
</dbReference>
<dbReference type="PANTHER" id="PTHR34986:SF1">
    <property type="entry name" value="PROTEIN YIAL"/>
    <property type="match status" value="1"/>
</dbReference>